<sequence>MDHNRLQTYNIYLDHIFIIFVKAVLKMETENQIKASVAILLAFSLKRQVKRKRWIKKWLQDQDKFTHLNLLNAIRNGRLSKFFPPFLSKKHTIMRSAISG</sequence>
<accession>A0A9P0KT61</accession>
<evidence type="ECO:0000313" key="2">
    <source>
        <dbReference type="Proteomes" id="UP001152888"/>
    </source>
</evidence>
<reference evidence="1" key="1">
    <citation type="submission" date="2022-03" db="EMBL/GenBank/DDBJ databases">
        <authorList>
            <person name="Sayadi A."/>
        </authorList>
    </citation>
    <scope>NUCLEOTIDE SEQUENCE</scope>
</reference>
<evidence type="ECO:0000313" key="1">
    <source>
        <dbReference type="EMBL" id="CAH1979966.1"/>
    </source>
</evidence>
<dbReference type="AlphaFoldDB" id="A0A9P0KT61"/>
<name>A0A9P0KT61_ACAOB</name>
<comment type="caution">
    <text evidence="1">The sequence shown here is derived from an EMBL/GenBank/DDBJ whole genome shotgun (WGS) entry which is preliminary data.</text>
</comment>
<dbReference type="EMBL" id="CAKOFQ010006887">
    <property type="protein sequence ID" value="CAH1979966.1"/>
    <property type="molecule type" value="Genomic_DNA"/>
</dbReference>
<proteinExistence type="predicted"/>
<organism evidence="1 2">
    <name type="scientific">Acanthoscelides obtectus</name>
    <name type="common">Bean weevil</name>
    <name type="synonym">Bruchus obtectus</name>
    <dbReference type="NCBI Taxonomy" id="200917"/>
    <lineage>
        <taxon>Eukaryota</taxon>
        <taxon>Metazoa</taxon>
        <taxon>Ecdysozoa</taxon>
        <taxon>Arthropoda</taxon>
        <taxon>Hexapoda</taxon>
        <taxon>Insecta</taxon>
        <taxon>Pterygota</taxon>
        <taxon>Neoptera</taxon>
        <taxon>Endopterygota</taxon>
        <taxon>Coleoptera</taxon>
        <taxon>Polyphaga</taxon>
        <taxon>Cucujiformia</taxon>
        <taxon>Chrysomeloidea</taxon>
        <taxon>Chrysomelidae</taxon>
        <taxon>Bruchinae</taxon>
        <taxon>Bruchini</taxon>
        <taxon>Acanthoscelides</taxon>
    </lineage>
</organism>
<dbReference type="Proteomes" id="UP001152888">
    <property type="component" value="Unassembled WGS sequence"/>
</dbReference>
<keyword evidence="2" id="KW-1185">Reference proteome</keyword>
<dbReference type="OrthoDB" id="10598276at2759"/>
<protein>
    <submittedName>
        <fullName evidence="1">Uncharacterized protein</fullName>
    </submittedName>
</protein>
<gene>
    <name evidence="1" type="ORF">ACAOBT_LOCUS13734</name>
</gene>